<evidence type="ECO:0000256" key="1">
    <source>
        <dbReference type="SAM" id="Phobius"/>
    </source>
</evidence>
<dbReference type="OrthoDB" id="202195at2759"/>
<dbReference type="Proteomes" id="UP001055439">
    <property type="component" value="Chromosome 4"/>
</dbReference>
<reference evidence="2" key="1">
    <citation type="submission" date="2022-05" db="EMBL/GenBank/DDBJ databases">
        <title>The Musa troglodytarum L. genome provides insights into the mechanism of non-climacteric behaviour and enrichment of carotenoids.</title>
        <authorList>
            <person name="Wang J."/>
        </authorList>
    </citation>
    <scope>NUCLEOTIDE SEQUENCE</scope>
    <source>
        <tissue evidence="2">Leaf</tissue>
    </source>
</reference>
<evidence type="ECO:0000313" key="2">
    <source>
        <dbReference type="EMBL" id="URD97746.1"/>
    </source>
</evidence>
<dbReference type="PANTHER" id="PTHR33417">
    <property type="entry name" value="G-BOX BINDING PROTEIN"/>
    <property type="match status" value="1"/>
</dbReference>
<name>A0A9E7FP32_9LILI</name>
<dbReference type="InterPro" id="IPR010530">
    <property type="entry name" value="B12D"/>
</dbReference>
<protein>
    <submittedName>
        <fullName evidence="2">B12d protein</fullName>
    </submittedName>
</protein>
<keyword evidence="3" id="KW-1185">Reference proteome</keyword>
<keyword evidence="1" id="KW-0472">Membrane</keyword>
<gene>
    <name evidence="2" type="ORF">MUK42_31500</name>
</gene>
<feature type="transmembrane region" description="Helical" evidence="1">
    <location>
        <begin position="12"/>
        <end position="32"/>
    </location>
</feature>
<dbReference type="Pfam" id="PF06522">
    <property type="entry name" value="B12D"/>
    <property type="match status" value="1"/>
</dbReference>
<keyword evidence="1" id="KW-0812">Transmembrane</keyword>
<evidence type="ECO:0000313" key="3">
    <source>
        <dbReference type="Proteomes" id="UP001055439"/>
    </source>
</evidence>
<proteinExistence type="predicted"/>
<dbReference type="EMBL" id="CP097506">
    <property type="protein sequence ID" value="URD97746.1"/>
    <property type="molecule type" value="Genomic_DNA"/>
</dbReference>
<keyword evidence="1" id="KW-1133">Transmembrane helix</keyword>
<accession>A0A9E7FP32</accession>
<sequence>MTRWMRPEAYPLSAAVGFAVWMCGFQLVRNVYTNPDVRVSKSGRTSGVINDHEEGRRYAEHGLRKFLRNRNLKSSQQLTLSSPVLIQSEGFQPRAAQNGE</sequence>
<dbReference type="AlphaFoldDB" id="A0A9E7FP32"/>
<organism evidence="2 3">
    <name type="scientific">Musa troglodytarum</name>
    <name type="common">fe'i banana</name>
    <dbReference type="NCBI Taxonomy" id="320322"/>
    <lineage>
        <taxon>Eukaryota</taxon>
        <taxon>Viridiplantae</taxon>
        <taxon>Streptophyta</taxon>
        <taxon>Embryophyta</taxon>
        <taxon>Tracheophyta</taxon>
        <taxon>Spermatophyta</taxon>
        <taxon>Magnoliopsida</taxon>
        <taxon>Liliopsida</taxon>
        <taxon>Zingiberales</taxon>
        <taxon>Musaceae</taxon>
        <taxon>Musa</taxon>
    </lineage>
</organism>